<keyword evidence="1" id="KW-1133">Transmembrane helix</keyword>
<dbReference type="eggNOG" id="ENOG5032U1K">
    <property type="taxonomic scope" value="Bacteria"/>
</dbReference>
<sequence>MNEKHSRPDNAQRVYGQVLHWVSTLGIVFVILGFAIYIFELFPLKVPISDIAHNWHLGAEELNRQFHLPTGWAWVNDMLHGDVLSFASIVYLSGATIICLAAVAVVFFREKNVIYTTIAFLQILVLVFAASGIIGSGH</sequence>
<name>B3ELH0_CHLPB</name>
<protein>
    <recommendedName>
        <fullName evidence="3">DUF1634 domain-containing protein</fullName>
    </recommendedName>
</protein>
<accession>B3ELH0</accession>
<gene>
    <name evidence="2" type="ordered locus">Cphamn1_1841</name>
</gene>
<proteinExistence type="predicted"/>
<dbReference type="KEGG" id="cpb:Cphamn1_1841"/>
<dbReference type="EMBL" id="CP001101">
    <property type="protein sequence ID" value="ACE04758.1"/>
    <property type="molecule type" value="Genomic_DNA"/>
</dbReference>
<reference evidence="2" key="1">
    <citation type="submission" date="2008-06" db="EMBL/GenBank/DDBJ databases">
        <title>Complete sequence of Chlorobium phaeobacteroides BS1.</title>
        <authorList>
            <consortium name="US DOE Joint Genome Institute"/>
            <person name="Lucas S."/>
            <person name="Copeland A."/>
            <person name="Lapidus A."/>
            <person name="Glavina del Rio T."/>
            <person name="Dalin E."/>
            <person name="Tice H."/>
            <person name="Bruce D."/>
            <person name="Goodwin L."/>
            <person name="Pitluck S."/>
            <person name="Schmutz J."/>
            <person name="Larimer F."/>
            <person name="Land M."/>
            <person name="Hauser L."/>
            <person name="Kyrpides N."/>
            <person name="Ovchinnikova G."/>
            <person name="Li T."/>
            <person name="Liu Z."/>
            <person name="Zhao F."/>
            <person name="Overmann J."/>
            <person name="Bryant D.A."/>
            <person name="Richardson P."/>
        </authorList>
    </citation>
    <scope>NUCLEOTIDE SEQUENCE [LARGE SCALE GENOMIC DNA]</scope>
    <source>
        <strain evidence="2">BS1</strain>
    </source>
</reference>
<feature type="transmembrane region" description="Helical" evidence="1">
    <location>
        <begin position="21"/>
        <end position="39"/>
    </location>
</feature>
<keyword evidence="1" id="KW-0472">Membrane</keyword>
<evidence type="ECO:0000313" key="2">
    <source>
        <dbReference type="EMBL" id="ACE04758.1"/>
    </source>
</evidence>
<evidence type="ECO:0000256" key="1">
    <source>
        <dbReference type="SAM" id="Phobius"/>
    </source>
</evidence>
<organism evidence="2">
    <name type="scientific">Chlorobium phaeobacteroides (strain BS1)</name>
    <dbReference type="NCBI Taxonomy" id="331678"/>
    <lineage>
        <taxon>Bacteria</taxon>
        <taxon>Pseudomonadati</taxon>
        <taxon>Chlorobiota</taxon>
        <taxon>Chlorobiia</taxon>
        <taxon>Chlorobiales</taxon>
        <taxon>Chlorobiaceae</taxon>
        <taxon>Chlorobium/Pelodictyon group</taxon>
        <taxon>Chlorobium</taxon>
    </lineage>
</organism>
<keyword evidence="1" id="KW-0812">Transmembrane</keyword>
<dbReference type="STRING" id="331678.Cphamn1_1841"/>
<dbReference type="OrthoDB" id="598268at2"/>
<evidence type="ECO:0008006" key="3">
    <source>
        <dbReference type="Google" id="ProtNLM"/>
    </source>
</evidence>
<feature type="transmembrane region" description="Helical" evidence="1">
    <location>
        <begin position="113"/>
        <end position="134"/>
    </location>
</feature>
<feature type="transmembrane region" description="Helical" evidence="1">
    <location>
        <begin position="83"/>
        <end position="108"/>
    </location>
</feature>
<dbReference type="HOGENOM" id="CLU_151167_0_0_10"/>
<dbReference type="AlphaFoldDB" id="B3ELH0"/>